<protein>
    <submittedName>
        <fullName evidence="1">Uncharacterized protein</fullName>
    </submittedName>
</protein>
<gene>
    <name evidence="1" type="ORF">HaLaN_30637</name>
</gene>
<accession>A0A6A0AG00</accession>
<comment type="caution">
    <text evidence="1">The sequence shown here is derived from an EMBL/GenBank/DDBJ whole genome shotgun (WGS) entry which is preliminary data.</text>
</comment>
<dbReference type="AlphaFoldDB" id="A0A6A0AG00"/>
<evidence type="ECO:0000313" key="2">
    <source>
        <dbReference type="Proteomes" id="UP000485058"/>
    </source>
</evidence>
<dbReference type="Proteomes" id="UP000485058">
    <property type="component" value="Unassembled WGS sequence"/>
</dbReference>
<organism evidence="1 2">
    <name type="scientific">Haematococcus lacustris</name>
    <name type="common">Green alga</name>
    <name type="synonym">Haematococcus pluvialis</name>
    <dbReference type="NCBI Taxonomy" id="44745"/>
    <lineage>
        <taxon>Eukaryota</taxon>
        <taxon>Viridiplantae</taxon>
        <taxon>Chlorophyta</taxon>
        <taxon>core chlorophytes</taxon>
        <taxon>Chlorophyceae</taxon>
        <taxon>CS clade</taxon>
        <taxon>Chlamydomonadales</taxon>
        <taxon>Haematococcaceae</taxon>
        <taxon>Haematococcus</taxon>
    </lineage>
</organism>
<dbReference type="EMBL" id="BLLF01005732">
    <property type="protein sequence ID" value="GFH31568.1"/>
    <property type="molecule type" value="Genomic_DNA"/>
</dbReference>
<keyword evidence="2" id="KW-1185">Reference proteome</keyword>
<proteinExistence type="predicted"/>
<feature type="non-terminal residue" evidence="1">
    <location>
        <position position="1"/>
    </location>
</feature>
<sequence>MKARRARGQGSGSDKEALNVFTHDDPDCSTIPADAVAHCYLGSPLLPASPCNRSSSLDVDCAASQAQTKALAEQRAAAGVGAKAVLDTLANSLLAQTQGKAEHEQMATELEATKHELAQAMAAHALLAEKHTLLTELYTKQQGLILQCQEHLINEWLDRDTNP</sequence>
<evidence type="ECO:0000313" key="1">
    <source>
        <dbReference type="EMBL" id="GFH31568.1"/>
    </source>
</evidence>
<name>A0A6A0AG00_HAELA</name>
<reference evidence="1 2" key="1">
    <citation type="submission" date="2020-02" db="EMBL/GenBank/DDBJ databases">
        <title>Draft genome sequence of Haematococcus lacustris strain NIES-144.</title>
        <authorList>
            <person name="Morimoto D."/>
            <person name="Nakagawa S."/>
            <person name="Yoshida T."/>
            <person name="Sawayama S."/>
        </authorList>
    </citation>
    <scope>NUCLEOTIDE SEQUENCE [LARGE SCALE GENOMIC DNA]</scope>
    <source>
        <strain evidence="1 2">NIES-144</strain>
    </source>
</reference>